<dbReference type="Gene3D" id="3.40.30.10">
    <property type="entry name" value="Glutaredoxin"/>
    <property type="match status" value="1"/>
</dbReference>
<keyword evidence="1" id="KW-1133">Transmembrane helix</keyword>
<reference evidence="2 3" key="1">
    <citation type="submission" date="2018-03" db="EMBL/GenBank/DDBJ databases">
        <authorList>
            <person name="Keele B.F."/>
        </authorList>
    </citation>
    <scope>NUCLEOTIDE SEQUENCE [LARGE SCALE GENOMIC DNA]</scope>
    <source>
        <strain evidence="2 3">YL28-9</strain>
    </source>
</reference>
<comment type="caution">
    <text evidence="2">The sequence shown here is derived from an EMBL/GenBank/DDBJ whole genome shotgun (WGS) entry which is preliminary data.</text>
</comment>
<organism evidence="2 3">
    <name type="scientific">Pedobacter yulinensis</name>
    <dbReference type="NCBI Taxonomy" id="2126353"/>
    <lineage>
        <taxon>Bacteria</taxon>
        <taxon>Pseudomonadati</taxon>
        <taxon>Bacteroidota</taxon>
        <taxon>Sphingobacteriia</taxon>
        <taxon>Sphingobacteriales</taxon>
        <taxon>Sphingobacteriaceae</taxon>
        <taxon>Pedobacter</taxon>
    </lineage>
</organism>
<feature type="transmembrane region" description="Helical" evidence="1">
    <location>
        <begin position="6"/>
        <end position="26"/>
    </location>
</feature>
<evidence type="ECO:0000313" key="3">
    <source>
        <dbReference type="Proteomes" id="UP000240912"/>
    </source>
</evidence>
<accession>A0A2T3HQH2</accession>
<gene>
    <name evidence="2" type="ORF">C7T94_00765</name>
</gene>
<dbReference type="Proteomes" id="UP000240912">
    <property type="component" value="Unassembled WGS sequence"/>
</dbReference>
<evidence type="ECO:0000313" key="2">
    <source>
        <dbReference type="EMBL" id="PST84698.1"/>
    </source>
</evidence>
<name>A0A2T3HQH2_9SPHI</name>
<dbReference type="RefSeq" id="WP_107212720.1">
    <property type="nucleotide sequence ID" value="NZ_KZ686268.1"/>
</dbReference>
<evidence type="ECO:0000256" key="1">
    <source>
        <dbReference type="SAM" id="Phobius"/>
    </source>
</evidence>
<dbReference type="EMBL" id="PYLS01000001">
    <property type="protein sequence ID" value="PST84698.1"/>
    <property type="molecule type" value="Genomic_DNA"/>
</dbReference>
<protein>
    <submittedName>
        <fullName evidence="2">Electron transporter</fullName>
    </submittedName>
</protein>
<sequence length="231" mass="25849">MKPASIKKILILVTILAVPGFLYYLLQDKGKNRYRPLPIFGEKTLSGTFHTRRGQKIPDTTYHTLRNLELKNQAGNPVSLAGKEPKVVVAGLLYSRGGDPVALTAKALEGLNLIYERNPLIRFITLSVDPADNPETLRTFGKKYKAAAGKWDLLSGDTAVVYPFIRRELLLDIVPKQDGQGFVYSNKLVLIDTQRRIRGFYDAANPEEVAKLDDEIKVLVAETLRDVRDGR</sequence>
<dbReference type="InterPro" id="IPR036249">
    <property type="entry name" value="Thioredoxin-like_sf"/>
</dbReference>
<dbReference type="SUPFAM" id="SSF52833">
    <property type="entry name" value="Thioredoxin-like"/>
    <property type="match status" value="1"/>
</dbReference>
<keyword evidence="1" id="KW-0472">Membrane</keyword>
<proteinExistence type="predicted"/>
<keyword evidence="3" id="KW-1185">Reference proteome</keyword>
<dbReference type="OrthoDB" id="9811998at2"/>
<keyword evidence="1" id="KW-0812">Transmembrane</keyword>
<dbReference type="AlphaFoldDB" id="A0A2T3HQH2"/>